<evidence type="ECO:0000313" key="4">
    <source>
        <dbReference type="Proteomes" id="UP000630353"/>
    </source>
</evidence>
<feature type="domain" description="Ketoreductase" evidence="2">
    <location>
        <begin position="8"/>
        <end position="193"/>
    </location>
</feature>
<dbReference type="PRINTS" id="PR00080">
    <property type="entry name" value="SDRFAMILY"/>
</dbReference>
<comment type="caution">
    <text evidence="3">The sequence shown here is derived from an EMBL/GenBank/DDBJ whole genome shotgun (WGS) entry which is preliminary data.</text>
</comment>
<sequence>MQVRLDGRTALITGGSLGVGRAIATLFVEAGARVVIASRRAEVLAEACEAVAASAGTAPVAVAADVSDAGDCARLVREAEAAVGPIDILVNNAGTSKRGKFLEIDDATWQTDLDLKLFAAIRLARLVAPGMIERRWGRIINVLNTGAKAPPAEGAPTAVSRAAGMALTKVLAGELAPHNVLVNALLVGRIKSDQWVRRHETAAAGGSNATLDDYYAEMGKNIPLGRVGEADEFAAVACLLASDLGGYVTGTAINVDGGACPVV</sequence>
<dbReference type="AlphaFoldDB" id="A0A918XPU4"/>
<accession>A0A918XPU4</accession>
<organism evidence="3 4">
    <name type="scientific">Thalassobaculum fulvum</name>
    <dbReference type="NCBI Taxonomy" id="1633335"/>
    <lineage>
        <taxon>Bacteria</taxon>
        <taxon>Pseudomonadati</taxon>
        <taxon>Pseudomonadota</taxon>
        <taxon>Alphaproteobacteria</taxon>
        <taxon>Rhodospirillales</taxon>
        <taxon>Thalassobaculaceae</taxon>
        <taxon>Thalassobaculum</taxon>
    </lineage>
</organism>
<dbReference type="EMBL" id="BMZS01000002">
    <property type="protein sequence ID" value="GHD44171.1"/>
    <property type="molecule type" value="Genomic_DNA"/>
</dbReference>
<keyword evidence="4" id="KW-1185">Reference proteome</keyword>
<protein>
    <submittedName>
        <fullName evidence="3">Short-chain dehydrogenase/reductase</fullName>
    </submittedName>
</protein>
<proteinExistence type="inferred from homology"/>
<dbReference type="Pfam" id="PF13561">
    <property type="entry name" value="adh_short_C2"/>
    <property type="match status" value="1"/>
</dbReference>
<dbReference type="SUPFAM" id="SSF51735">
    <property type="entry name" value="NAD(P)-binding Rossmann-fold domains"/>
    <property type="match status" value="1"/>
</dbReference>
<evidence type="ECO:0000256" key="1">
    <source>
        <dbReference type="ARBA" id="ARBA00006484"/>
    </source>
</evidence>
<dbReference type="InterPro" id="IPR002347">
    <property type="entry name" value="SDR_fam"/>
</dbReference>
<dbReference type="Gene3D" id="3.40.50.720">
    <property type="entry name" value="NAD(P)-binding Rossmann-like Domain"/>
    <property type="match status" value="1"/>
</dbReference>
<evidence type="ECO:0000313" key="3">
    <source>
        <dbReference type="EMBL" id="GHD44171.1"/>
    </source>
</evidence>
<dbReference type="Proteomes" id="UP000630353">
    <property type="component" value="Unassembled WGS sequence"/>
</dbReference>
<gene>
    <name evidence="3" type="ORF">GCM10017083_11310</name>
</gene>
<dbReference type="PANTHER" id="PTHR42879">
    <property type="entry name" value="3-OXOACYL-(ACYL-CARRIER-PROTEIN) REDUCTASE"/>
    <property type="match status" value="1"/>
</dbReference>
<dbReference type="SMART" id="SM00822">
    <property type="entry name" value="PKS_KR"/>
    <property type="match status" value="1"/>
</dbReference>
<dbReference type="InterPro" id="IPR057326">
    <property type="entry name" value="KR_dom"/>
</dbReference>
<dbReference type="RefSeq" id="WP_189987951.1">
    <property type="nucleotide sequence ID" value="NZ_BMZS01000002.1"/>
</dbReference>
<evidence type="ECO:0000259" key="2">
    <source>
        <dbReference type="SMART" id="SM00822"/>
    </source>
</evidence>
<dbReference type="InterPro" id="IPR050259">
    <property type="entry name" value="SDR"/>
</dbReference>
<dbReference type="PRINTS" id="PR00081">
    <property type="entry name" value="GDHRDH"/>
</dbReference>
<dbReference type="FunFam" id="3.40.50.720:FF:000084">
    <property type="entry name" value="Short-chain dehydrogenase reductase"/>
    <property type="match status" value="1"/>
</dbReference>
<reference evidence="3" key="1">
    <citation type="journal article" date="2014" name="Int. J. Syst. Evol. Microbiol.">
        <title>Complete genome sequence of Corynebacterium casei LMG S-19264T (=DSM 44701T), isolated from a smear-ripened cheese.</title>
        <authorList>
            <consortium name="US DOE Joint Genome Institute (JGI-PGF)"/>
            <person name="Walter F."/>
            <person name="Albersmeier A."/>
            <person name="Kalinowski J."/>
            <person name="Ruckert C."/>
        </authorList>
    </citation>
    <scope>NUCLEOTIDE SEQUENCE</scope>
    <source>
        <strain evidence="3">KCTC 42651</strain>
    </source>
</reference>
<name>A0A918XPU4_9PROT</name>
<reference evidence="3" key="2">
    <citation type="submission" date="2020-09" db="EMBL/GenBank/DDBJ databases">
        <authorList>
            <person name="Sun Q."/>
            <person name="Kim S."/>
        </authorList>
    </citation>
    <scope>NUCLEOTIDE SEQUENCE</scope>
    <source>
        <strain evidence="3">KCTC 42651</strain>
    </source>
</reference>
<dbReference type="PANTHER" id="PTHR42879:SF6">
    <property type="entry name" value="NADPH-DEPENDENT REDUCTASE BACG"/>
    <property type="match status" value="1"/>
</dbReference>
<comment type="similarity">
    <text evidence="1">Belongs to the short-chain dehydrogenases/reductases (SDR) family.</text>
</comment>
<dbReference type="InterPro" id="IPR036291">
    <property type="entry name" value="NAD(P)-bd_dom_sf"/>
</dbReference>